<evidence type="ECO:0000256" key="4">
    <source>
        <dbReference type="SAM" id="Coils"/>
    </source>
</evidence>
<feature type="transmembrane region" description="Helical" evidence="5">
    <location>
        <begin position="7"/>
        <end position="23"/>
    </location>
</feature>
<feature type="coiled-coil region" evidence="4">
    <location>
        <begin position="138"/>
        <end position="213"/>
    </location>
</feature>
<keyword evidence="8" id="KW-1185">Reference proteome</keyword>
<evidence type="ECO:0000256" key="3">
    <source>
        <dbReference type="PROSITE-ProRule" id="PRU00284"/>
    </source>
</evidence>
<dbReference type="InterPro" id="IPR004089">
    <property type="entry name" value="MCPsignal_dom"/>
</dbReference>
<evidence type="ECO:0000256" key="5">
    <source>
        <dbReference type="SAM" id="Phobius"/>
    </source>
</evidence>
<gene>
    <name evidence="7" type="ORF">FJR03_00935</name>
</gene>
<name>A0A7M3V9E8_9BACT</name>
<organism evidence="7 8">
    <name type="scientific">Sulfurimonas marina</name>
    <dbReference type="NCBI Taxonomy" id="2590551"/>
    <lineage>
        <taxon>Bacteria</taxon>
        <taxon>Pseudomonadati</taxon>
        <taxon>Campylobacterota</taxon>
        <taxon>Epsilonproteobacteria</taxon>
        <taxon>Campylobacterales</taxon>
        <taxon>Sulfurimonadaceae</taxon>
        <taxon>Sulfurimonas</taxon>
    </lineage>
</organism>
<dbReference type="PANTHER" id="PTHR32089">
    <property type="entry name" value="METHYL-ACCEPTING CHEMOTAXIS PROTEIN MCPB"/>
    <property type="match status" value="1"/>
</dbReference>
<accession>A0A7M3V9E8</accession>
<evidence type="ECO:0000259" key="6">
    <source>
        <dbReference type="PROSITE" id="PS50111"/>
    </source>
</evidence>
<comment type="similarity">
    <text evidence="2">Belongs to the methyl-accepting chemotaxis (MCP) protein family.</text>
</comment>
<dbReference type="Gene3D" id="1.20.120.1530">
    <property type="match status" value="1"/>
</dbReference>
<dbReference type="GO" id="GO:0007165">
    <property type="term" value="P:signal transduction"/>
    <property type="evidence" value="ECO:0007669"/>
    <property type="project" value="UniProtKB-KW"/>
</dbReference>
<sequence length="371" mass="41450">MTNVQKNILISFFFLLIFFSFYLSDSILIYSVITLITYLLVLFLFKNTSSAANAEIQKKHLELIEMMNFKRNQLNHNENAANEVEESFNQIIHSCQQATLEDTKVAGEMVLIADKVAKGHFSCRISADTKTPHVHVLRNSLNKMLDNSEENLDNAINTLKEFSNGQFNARSKVQVEAKMAELLNNINSLGEALSSMQQQNEDSNKQIRESSQALNSTIEEITNTTIVDFKKMITDIVEQIHNISDKENDMVHKLQTLVENANETKIILETIGDIADQTNLLALNAAIEAARAGDHGRGFAVVADEVRKLAERTQASLAETSTTTNLLIQSIAESSESLNKNAKHVNKISDDVKDVSSKMDEIIETLNSLTN</sequence>
<keyword evidence="1 3" id="KW-0807">Transducer</keyword>
<protein>
    <submittedName>
        <fullName evidence="7">Chemotaxis protein</fullName>
    </submittedName>
</protein>
<dbReference type="Gene3D" id="1.10.287.950">
    <property type="entry name" value="Methyl-accepting chemotaxis protein"/>
    <property type="match status" value="1"/>
</dbReference>
<keyword evidence="5" id="KW-0472">Membrane</keyword>
<feature type="transmembrane region" description="Helical" evidence="5">
    <location>
        <begin position="29"/>
        <end position="45"/>
    </location>
</feature>
<evidence type="ECO:0000313" key="8">
    <source>
        <dbReference type="Proteomes" id="UP000593910"/>
    </source>
</evidence>
<evidence type="ECO:0000256" key="2">
    <source>
        <dbReference type="ARBA" id="ARBA00029447"/>
    </source>
</evidence>
<dbReference type="GO" id="GO:0016020">
    <property type="term" value="C:membrane"/>
    <property type="evidence" value="ECO:0007669"/>
    <property type="project" value="InterPro"/>
</dbReference>
<evidence type="ECO:0000256" key="1">
    <source>
        <dbReference type="ARBA" id="ARBA00023224"/>
    </source>
</evidence>
<dbReference type="EMBL" id="CP041165">
    <property type="protein sequence ID" value="QOP40381.1"/>
    <property type="molecule type" value="Genomic_DNA"/>
</dbReference>
<dbReference type="InterPro" id="IPR004090">
    <property type="entry name" value="Chemotax_Me-accpt_rcpt"/>
</dbReference>
<dbReference type="Proteomes" id="UP000593910">
    <property type="component" value="Chromosome"/>
</dbReference>
<dbReference type="KEGG" id="smax:FJR03_00935"/>
<dbReference type="Pfam" id="PF00015">
    <property type="entry name" value="MCPsignal"/>
    <property type="match status" value="1"/>
</dbReference>
<evidence type="ECO:0000313" key="7">
    <source>
        <dbReference type="EMBL" id="QOP40381.1"/>
    </source>
</evidence>
<keyword evidence="5" id="KW-1133">Transmembrane helix</keyword>
<keyword evidence="5" id="KW-0812">Transmembrane</keyword>
<dbReference type="PRINTS" id="PR00260">
    <property type="entry name" value="CHEMTRNSDUCR"/>
</dbReference>
<dbReference type="AlphaFoldDB" id="A0A7M3V9E8"/>
<dbReference type="SUPFAM" id="SSF58104">
    <property type="entry name" value="Methyl-accepting chemotaxis protein (MCP) signaling domain"/>
    <property type="match status" value="1"/>
</dbReference>
<dbReference type="GO" id="GO:0004888">
    <property type="term" value="F:transmembrane signaling receptor activity"/>
    <property type="evidence" value="ECO:0007669"/>
    <property type="project" value="InterPro"/>
</dbReference>
<dbReference type="PROSITE" id="PS50111">
    <property type="entry name" value="CHEMOTAXIS_TRANSDUC_2"/>
    <property type="match status" value="1"/>
</dbReference>
<feature type="domain" description="Methyl-accepting transducer" evidence="6">
    <location>
        <begin position="188"/>
        <end position="371"/>
    </location>
</feature>
<reference evidence="7 8" key="1">
    <citation type="submission" date="2019-06" db="EMBL/GenBank/DDBJ databases">
        <title>Sulfurimonas gotlandica sp. nov., a chemoautotrophic and psychrotolerant epsilonproteobacterium isolated from a pelagic redoxcline, and an emended description of the genus Sulfurimonas.</title>
        <authorList>
            <person name="Wang S."/>
            <person name="Jiang L."/>
            <person name="Shao Z."/>
        </authorList>
    </citation>
    <scope>NUCLEOTIDE SEQUENCE [LARGE SCALE GENOMIC DNA]</scope>
    <source>
        <strain evidence="7 8">B2</strain>
    </source>
</reference>
<dbReference type="PANTHER" id="PTHR32089:SF112">
    <property type="entry name" value="LYSOZYME-LIKE PROTEIN-RELATED"/>
    <property type="match status" value="1"/>
</dbReference>
<dbReference type="SMART" id="SM00283">
    <property type="entry name" value="MA"/>
    <property type="match status" value="1"/>
</dbReference>
<dbReference type="GO" id="GO:0006935">
    <property type="term" value="P:chemotaxis"/>
    <property type="evidence" value="ECO:0007669"/>
    <property type="project" value="InterPro"/>
</dbReference>
<proteinExistence type="inferred from homology"/>
<keyword evidence="4" id="KW-0175">Coiled coil</keyword>